<dbReference type="Proteomes" id="UP000728032">
    <property type="component" value="Unassembled WGS sequence"/>
</dbReference>
<evidence type="ECO:0000256" key="2">
    <source>
        <dbReference type="ARBA" id="ARBA00004347"/>
    </source>
</evidence>
<keyword evidence="4" id="KW-0963">Cytoplasm</keyword>
<comment type="subcellular location">
    <subcellularLocation>
        <location evidence="2">Cytoplasmic vesicle</location>
        <location evidence="2">COPI-coated vesicle membrane</location>
        <topology evidence="2">Peripheral membrane protein</topology>
        <orientation evidence="2">Cytoplasmic side</orientation>
    </subcellularLocation>
    <subcellularLocation>
        <location evidence="1">Golgi apparatus membrane</location>
        <topology evidence="1">Peripheral membrane protein</topology>
        <orientation evidence="1">Cytoplasmic side</orientation>
    </subcellularLocation>
</comment>
<evidence type="ECO:0000256" key="4">
    <source>
        <dbReference type="ARBA" id="ARBA00022490"/>
    </source>
</evidence>
<dbReference type="Pfam" id="PF14806">
    <property type="entry name" value="Coatomer_b_Cpla"/>
    <property type="match status" value="1"/>
</dbReference>
<evidence type="ECO:0000259" key="11">
    <source>
        <dbReference type="Pfam" id="PF07718"/>
    </source>
</evidence>
<keyword evidence="7" id="KW-0653">Protein transport</keyword>
<evidence type="ECO:0000313" key="14">
    <source>
        <dbReference type="Proteomes" id="UP000728032"/>
    </source>
</evidence>
<dbReference type="GO" id="GO:0000139">
    <property type="term" value="C:Golgi membrane"/>
    <property type="evidence" value="ECO:0007669"/>
    <property type="project" value="UniProtKB-SubCell"/>
</dbReference>
<gene>
    <name evidence="13" type="ORF">ONB1V03_LOCUS18175</name>
</gene>
<evidence type="ECO:0000259" key="12">
    <source>
        <dbReference type="Pfam" id="PF14806"/>
    </source>
</evidence>
<organism evidence="13">
    <name type="scientific">Oppiella nova</name>
    <dbReference type="NCBI Taxonomy" id="334625"/>
    <lineage>
        <taxon>Eukaryota</taxon>
        <taxon>Metazoa</taxon>
        <taxon>Ecdysozoa</taxon>
        <taxon>Arthropoda</taxon>
        <taxon>Chelicerata</taxon>
        <taxon>Arachnida</taxon>
        <taxon>Acari</taxon>
        <taxon>Acariformes</taxon>
        <taxon>Sarcoptiformes</taxon>
        <taxon>Oribatida</taxon>
        <taxon>Brachypylina</taxon>
        <taxon>Oppioidea</taxon>
        <taxon>Oppiidae</taxon>
        <taxon>Oppiella</taxon>
    </lineage>
</organism>
<feature type="domain" description="Coatomer beta subunit appendage platform" evidence="12">
    <location>
        <begin position="42"/>
        <end position="170"/>
    </location>
</feature>
<dbReference type="InterPro" id="IPR011710">
    <property type="entry name" value="Coatomer_bsu_C"/>
</dbReference>
<evidence type="ECO:0000256" key="10">
    <source>
        <dbReference type="ARBA" id="ARBA00023329"/>
    </source>
</evidence>
<dbReference type="Pfam" id="PF07718">
    <property type="entry name" value="Coatamer_beta_C"/>
    <property type="match status" value="1"/>
</dbReference>
<dbReference type="AlphaFoldDB" id="A0A7R9MM44"/>
<dbReference type="GO" id="GO:0005198">
    <property type="term" value="F:structural molecule activity"/>
    <property type="evidence" value="ECO:0007669"/>
    <property type="project" value="InterPro"/>
</dbReference>
<dbReference type="GO" id="GO:0030126">
    <property type="term" value="C:COPI vesicle coat"/>
    <property type="evidence" value="ECO:0007669"/>
    <property type="project" value="InterPro"/>
</dbReference>
<dbReference type="PANTHER" id="PTHR10635">
    <property type="entry name" value="COATOMER SUBUNIT BETA"/>
    <property type="match status" value="1"/>
</dbReference>
<feature type="domain" description="Coatomer beta subunit C-terminal" evidence="11">
    <location>
        <begin position="1"/>
        <end position="35"/>
    </location>
</feature>
<accession>A0A7R9MM44</accession>
<dbReference type="GO" id="GO:0006886">
    <property type="term" value="P:intracellular protein transport"/>
    <property type="evidence" value="ECO:0007669"/>
    <property type="project" value="InterPro"/>
</dbReference>
<dbReference type="EMBL" id="CAJPVJ010024358">
    <property type="protein sequence ID" value="CAG2178750.1"/>
    <property type="molecule type" value="Genomic_DNA"/>
</dbReference>
<name>A0A7R9MM44_9ACAR</name>
<dbReference type="InterPro" id="IPR029446">
    <property type="entry name" value="COPB1_appendage_platform_dom"/>
</dbReference>
<keyword evidence="14" id="KW-1185">Reference proteome</keyword>
<proteinExistence type="predicted"/>
<evidence type="ECO:0000313" key="13">
    <source>
        <dbReference type="EMBL" id="CAD7661614.1"/>
    </source>
</evidence>
<keyword evidence="5" id="KW-0677">Repeat</keyword>
<keyword evidence="9" id="KW-0472">Membrane</keyword>
<evidence type="ECO:0000256" key="1">
    <source>
        <dbReference type="ARBA" id="ARBA00004255"/>
    </source>
</evidence>
<dbReference type="OrthoDB" id="10261439at2759"/>
<keyword evidence="8" id="KW-0333">Golgi apparatus</keyword>
<protein>
    <recommendedName>
        <fullName evidence="15">Coatomer beta subunit</fullName>
    </recommendedName>
</protein>
<sequence>PQPLVLAPHDFANIKASVKVASTENGIIFGNIVYDISGSTSDRNVVVLNDIHIDIMDYIIPASCNDSQFRQMWAEFEWENKVTVNTGLTDLQDYLNHLIQSTNMKCLTPQKALSGDCGFLAANLYAKSIFGEDALANVSIEKASPEASVSGHIRIRAKSQGMALSLGDKVNASQKAAKPS</sequence>
<keyword evidence="10" id="KW-0968">Cytoplasmic vesicle</keyword>
<evidence type="ECO:0000256" key="8">
    <source>
        <dbReference type="ARBA" id="ARBA00023034"/>
    </source>
</evidence>
<reference evidence="13" key="1">
    <citation type="submission" date="2020-11" db="EMBL/GenBank/DDBJ databases">
        <authorList>
            <person name="Tran Van P."/>
        </authorList>
    </citation>
    <scope>NUCLEOTIDE SEQUENCE</scope>
</reference>
<evidence type="ECO:0000256" key="7">
    <source>
        <dbReference type="ARBA" id="ARBA00022927"/>
    </source>
</evidence>
<evidence type="ECO:0008006" key="15">
    <source>
        <dbReference type="Google" id="ProtNLM"/>
    </source>
</evidence>
<dbReference type="GO" id="GO:0006891">
    <property type="term" value="P:intra-Golgi vesicle-mediated transport"/>
    <property type="evidence" value="ECO:0007669"/>
    <property type="project" value="TreeGrafter"/>
</dbReference>
<keyword evidence="6" id="KW-0931">ER-Golgi transport</keyword>
<dbReference type="EMBL" id="OC939183">
    <property type="protein sequence ID" value="CAD7661614.1"/>
    <property type="molecule type" value="Genomic_DNA"/>
</dbReference>
<dbReference type="InterPro" id="IPR016460">
    <property type="entry name" value="COPB1"/>
</dbReference>
<evidence type="ECO:0000256" key="5">
    <source>
        <dbReference type="ARBA" id="ARBA00022737"/>
    </source>
</evidence>
<evidence type="ECO:0000256" key="3">
    <source>
        <dbReference type="ARBA" id="ARBA00022448"/>
    </source>
</evidence>
<dbReference type="GO" id="GO:0006888">
    <property type="term" value="P:endoplasmic reticulum to Golgi vesicle-mediated transport"/>
    <property type="evidence" value="ECO:0007669"/>
    <property type="project" value="TreeGrafter"/>
</dbReference>
<evidence type="ECO:0000256" key="9">
    <source>
        <dbReference type="ARBA" id="ARBA00023136"/>
    </source>
</evidence>
<evidence type="ECO:0000256" key="6">
    <source>
        <dbReference type="ARBA" id="ARBA00022892"/>
    </source>
</evidence>
<keyword evidence="3" id="KW-0813">Transport</keyword>
<feature type="non-terminal residue" evidence="13">
    <location>
        <position position="180"/>
    </location>
</feature>
<dbReference type="PANTHER" id="PTHR10635:SF0">
    <property type="entry name" value="COATOMER SUBUNIT BETA"/>
    <property type="match status" value="1"/>
</dbReference>